<dbReference type="AlphaFoldDB" id="A0A2W5TPJ0"/>
<evidence type="ECO:0000313" key="3">
    <source>
        <dbReference type="Proteomes" id="UP000249061"/>
    </source>
</evidence>
<sequence>MLSLVVVAVLSAPTAVGARWTWTLDDSISAKVTPDDISFRAKPSLGKTTFEVEVHEAGENGWKKLRATALQGAAKGRKWELQNNSGDVELRALTKKIATDVDYEEMVAAREAELNNTMLRVSRLLVQPDPIVTASAGGTCTPEVRAAMLKAVSKAVARTTSQRGEPSDETVGEVTCGKPGHYDVKYTTSDTVGADVKFVMNWKGTVDVPAGALNATLKLTGTIDSTVELQRKKRRITGRMTLNSTVTPKK</sequence>
<reference evidence="2 3" key="1">
    <citation type="submission" date="2017-08" db="EMBL/GenBank/DDBJ databases">
        <title>Infants hospitalized years apart are colonized by the same room-sourced microbial strains.</title>
        <authorList>
            <person name="Brooks B."/>
            <person name="Olm M.R."/>
            <person name="Firek B.A."/>
            <person name="Baker R."/>
            <person name="Thomas B.C."/>
            <person name="Morowitz M.J."/>
            <person name="Banfield J.F."/>
        </authorList>
    </citation>
    <scope>NUCLEOTIDE SEQUENCE [LARGE SCALE GENOMIC DNA]</scope>
    <source>
        <strain evidence="2">S2_003_000_R2_14</strain>
    </source>
</reference>
<dbReference type="EMBL" id="QFQP01000010">
    <property type="protein sequence ID" value="PZR13245.1"/>
    <property type="molecule type" value="Genomic_DNA"/>
</dbReference>
<evidence type="ECO:0000256" key="1">
    <source>
        <dbReference type="SAM" id="SignalP"/>
    </source>
</evidence>
<comment type="caution">
    <text evidence="2">The sequence shown here is derived from an EMBL/GenBank/DDBJ whole genome shotgun (WGS) entry which is preliminary data.</text>
</comment>
<keyword evidence="1" id="KW-0732">Signal</keyword>
<name>A0A2W5TPJ0_9BACT</name>
<evidence type="ECO:0000313" key="2">
    <source>
        <dbReference type="EMBL" id="PZR13245.1"/>
    </source>
</evidence>
<accession>A0A2W5TPJ0</accession>
<proteinExistence type="predicted"/>
<feature type="chain" id="PRO_5015846046" description="DUF3108 domain-containing protein" evidence="1">
    <location>
        <begin position="19"/>
        <end position="250"/>
    </location>
</feature>
<evidence type="ECO:0008006" key="4">
    <source>
        <dbReference type="Google" id="ProtNLM"/>
    </source>
</evidence>
<dbReference type="Proteomes" id="UP000249061">
    <property type="component" value="Unassembled WGS sequence"/>
</dbReference>
<feature type="signal peptide" evidence="1">
    <location>
        <begin position="1"/>
        <end position="18"/>
    </location>
</feature>
<gene>
    <name evidence="2" type="ORF">DI536_13240</name>
</gene>
<organism evidence="2 3">
    <name type="scientific">Archangium gephyra</name>
    <dbReference type="NCBI Taxonomy" id="48"/>
    <lineage>
        <taxon>Bacteria</taxon>
        <taxon>Pseudomonadati</taxon>
        <taxon>Myxococcota</taxon>
        <taxon>Myxococcia</taxon>
        <taxon>Myxococcales</taxon>
        <taxon>Cystobacterineae</taxon>
        <taxon>Archangiaceae</taxon>
        <taxon>Archangium</taxon>
    </lineage>
</organism>
<protein>
    <recommendedName>
        <fullName evidence="4">DUF3108 domain-containing protein</fullName>
    </recommendedName>
</protein>